<name>K9GTY7_9PROT</name>
<dbReference type="AlphaFoldDB" id="K9GTY7"/>
<keyword evidence="1" id="KW-0812">Transmembrane</keyword>
<evidence type="ECO:0008006" key="4">
    <source>
        <dbReference type="Google" id="ProtNLM"/>
    </source>
</evidence>
<evidence type="ECO:0000256" key="1">
    <source>
        <dbReference type="SAM" id="Phobius"/>
    </source>
</evidence>
<dbReference type="RefSeq" id="WP_009541851.1">
    <property type="nucleotide sequence ID" value="NZ_ANHY01000017.1"/>
</dbReference>
<sequence length="240" mass="25934">MNGLEDIVSATADLITKNNIVMSAIFLPAGVVCLLYGLKLFHFIIAIPGLAIGAVLGYMAADVPGAVVLGVLFGLLAVVLFRLGVWLKGAALGLLLAIFLDNYYGWEGDWVWVAYVFIPLLSGDLALRLTDLLAIITTSATGAVFVSYALVNGWMILNGGLGYTYGFQKWIGMIAQGLDHHGIEGTFRYIAFELIAIAVLFLFGVFYQLRFKPKRGAVEQTDDKPVVLEKVEAADAVGRK</sequence>
<protein>
    <recommendedName>
        <fullName evidence="4">DUF4203 domain-containing protein</fullName>
    </recommendedName>
</protein>
<feature type="transmembrane region" description="Helical" evidence="1">
    <location>
        <begin position="20"/>
        <end position="38"/>
    </location>
</feature>
<keyword evidence="3" id="KW-1185">Reference proteome</keyword>
<proteinExistence type="predicted"/>
<keyword evidence="1" id="KW-1133">Transmembrane helix</keyword>
<reference evidence="2 3" key="1">
    <citation type="journal article" date="2013" name="Genome Announc.">
        <title>Draft Genome Sequence of an Alphaproteobacterium, Caenispirillum salinarum AK4(T), Isolated from a Solar Saltern.</title>
        <authorList>
            <person name="Khatri I."/>
            <person name="Singh A."/>
            <person name="Korpole S."/>
            <person name="Pinnaka A.K."/>
            <person name="Subramanian S."/>
        </authorList>
    </citation>
    <scope>NUCLEOTIDE SEQUENCE [LARGE SCALE GENOMIC DNA]</scope>
    <source>
        <strain evidence="2 3">AK4</strain>
    </source>
</reference>
<accession>K9GTY7</accession>
<gene>
    <name evidence="2" type="ORF">C882_1195</name>
</gene>
<feature type="transmembrane region" description="Helical" evidence="1">
    <location>
        <begin position="112"/>
        <end position="130"/>
    </location>
</feature>
<feature type="transmembrane region" description="Helical" evidence="1">
    <location>
        <begin position="186"/>
        <end position="207"/>
    </location>
</feature>
<evidence type="ECO:0000313" key="2">
    <source>
        <dbReference type="EMBL" id="EKV28194.1"/>
    </source>
</evidence>
<evidence type="ECO:0000313" key="3">
    <source>
        <dbReference type="Proteomes" id="UP000009881"/>
    </source>
</evidence>
<feature type="transmembrane region" description="Helical" evidence="1">
    <location>
        <begin position="142"/>
        <end position="166"/>
    </location>
</feature>
<keyword evidence="1" id="KW-0472">Membrane</keyword>
<organism evidence="2 3">
    <name type="scientific">Caenispirillum salinarum AK4</name>
    <dbReference type="NCBI Taxonomy" id="1238182"/>
    <lineage>
        <taxon>Bacteria</taxon>
        <taxon>Pseudomonadati</taxon>
        <taxon>Pseudomonadota</taxon>
        <taxon>Alphaproteobacteria</taxon>
        <taxon>Rhodospirillales</taxon>
        <taxon>Novispirillaceae</taxon>
        <taxon>Caenispirillum</taxon>
    </lineage>
</organism>
<dbReference type="EMBL" id="ANHY01000017">
    <property type="protein sequence ID" value="EKV28194.1"/>
    <property type="molecule type" value="Genomic_DNA"/>
</dbReference>
<dbReference type="Proteomes" id="UP000009881">
    <property type="component" value="Unassembled WGS sequence"/>
</dbReference>
<comment type="caution">
    <text evidence="2">The sequence shown here is derived from an EMBL/GenBank/DDBJ whole genome shotgun (WGS) entry which is preliminary data.</text>
</comment>